<evidence type="ECO:0000256" key="2">
    <source>
        <dbReference type="SAM" id="MobiDB-lite"/>
    </source>
</evidence>
<gene>
    <name evidence="4" type="ORF">CGGC5_v007701</name>
</gene>
<dbReference type="GeneID" id="43609125"/>
<dbReference type="GO" id="GO:0008270">
    <property type="term" value="F:zinc ion binding"/>
    <property type="evidence" value="ECO:0007669"/>
    <property type="project" value="InterPro"/>
</dbReference>
<sequence>MNMTTPLPESRVVKYHQIRHHKKSRRGCLECKTRRCDEKKPTCSACARRETQCHYVEPGLRRPPGQEKSGTGSPQTDTDDASPNHRQPSPSYETIYTPEHLLHLRLLHHYNICTVQSFTDAFQLEGFKSEVLRLEVPSLALQHHYLMDALLSVTLLHLASTDPSTDLPVTKYRDRAVRQLRHQVEQVSEDNARPVFMASLLLSVTALAADRHTGYDGIWLTNWLAMAIGPRMMIDGLRKQVSLRPTPQRSIPLEHAAPVAIPLDLEDALRMDADDEDWEFREDLQRAATGIGKLFGSLACPTCDGCVAFKARAWPFSFVSSRFVDMARQLKPRALAVMSYYLPFFHWFPRVWLYEDVAVQEMERIALAVGSEWATPLAAPKVAVRVKDTSLLKEYLLGLNRAIGKQKKETDETSRYGY</sequence>
<dbReference type="InterPro" id="IPR036864">
    <property type="entry name" value="Zn2-C6_fun-type_DNA-bd_sf"/>
</dbReference>
<evidence type="ECO:0000313" key="4">
    <source>
        <dbReference type="EMBL" id="KAF4484889.1"/>
    </source>
</evidence>
<dbReference type="SUPFAM" id="SSF57701">
    <property type="entry name" value="Zn2/Cys6 DNA-binding domain"/>
    <property type="match status" value="1"/>
</dbReference>
<dbReference type="OrthoDB" id="3546279at2759"/>
<feature type="compositionally biased region" description="Polar residues" evidence="2">
    <location>
        <begin position="84"/>
        <end position="93"/>
    </location>
</feature>
<dbReference type="GO" id="GO:0001228">
    <property type="term" value="F:DNA-binding transcription activator activity, RNA polymerase II-specific"/>
    <property type="evidence" value="ECO:0007669"/>
    <property type="project" value="TreeGrafter"/>
</dbReference>
<keyword evidence="5" id="KW-1185">Reference proteome</keyword>
<evidence type="ECO:0000313" key="5">
    <source>
        <dbReference type="Proteomes" id="UP000011096"/>
    </source>
</evidence>
<dbReference type="InParanoid" id="A0A7J6J7L5"/>
<dbReference type="InterPro" id="IPR021858">
    <property type="entry name" value="Fun_TF"/>
</dbReference>
<proteinExistence type="predicted"/>
<protein>
    <submittedName>
        <fullName evidence="4">Sterol uptake control protein 2</fullName>
    </submittedName>
</protein>
<evidence type="ECO:0000256" key="1">
    <source>
        <dbReference type="ARBA" id="ARBA00023242"/>
    </source>
</evidence>
<dbReference type="AlphaFoldDB" id="A0A7J6J7L5"/>
<evidence type="ECO:0000259" key="3">
    <source>
        <dbReference type="SMART" id="SM00066"/>
    </source>
</evidence>
<feature type="region of interest" description="Disordered" evidence="2">
    <location>
        <begin position="57"/>
        <end position="93"/>
    </location>
</feature>
<dbReference type="InterPro" id="IPR053157">
    <property type="entry name" value="Sterol_Uptake_Regulator"/>
</dbReference>
<reference evidence="4 5" key="1">
    <citation type="submission" date="2012-08" db="EMBL/GenBank/DDBJ databases">
        <authorList>
            <person name="Gan P.H.P."/>
            <person name="Ikeda K."/>
            <person name="Irieda H."/>
            <person name="Narusaka M."/>
            <person name="O'Connell R.J."/>
            <person name="Narusaka Y."/>
            <person name="Takano Y."/>
            <person name="Kubo Y."/>
            <person name="Shirasu K."/>
        </authorList>
    </citation>
    <scope>NUCLEOTIDE SEQUENCE [LARGE SCALE GENOMIC DNA]</scope>
    <source>
        <strain evidence="4 5">Nara gc5</strain>
    </source>
</reference>
<dbReference type="Gene3D" id="4.10.240.10">
    <property type="entry name" value="Zn(2)-C6 fungal-type DNA-binding domain"/>
    <property type="match status" value="1"/>
</dbReference>
<comment type="caution">
    <text evidence="4">The sequence shown here is derived from an EMBL/GenBank/DDBJ whole genome shotgun (WGS) entry which is preliminary data.</text>
</comment>
<feature type="domain" description="Zn(2)-C6 fungal-type" evidence="3">
    <location>
        <begin position="22"/>
        <end position="64"/>
    </location>
</feature>
<dbReference type="SMART" id="SM00066">
    <property type="entry name" value="GAL4"/>
    <property type="match status" value="1"/>
</dbReference>
<keyword evidence="1" id="KW-0539">Nucleus</keyword>
<dbReference type="InterPro" id="IPR001138">
    <property type="entry name" value="Zn2Cys6_DnaBD"/>
</dbReference>
<dbReference type="RefSeq" id="XP_066008796.1">
    <property type="nucleotide sequence ID" value="XM_066151892.1"/>
</dbReference>
<dbReference type="Pfam" id="PF11951">
    <property type="entry name" value="Fungal_trans_2"/>
    <property type="match status" value="1"/>
</dbReference>
<reference evidence="4 5" key="2">
    <citation type="submission" date="2020-04" db="EMBL/GenBank/DDBJ databases">
        <title>Genome sequencing and assembly of multiple isolates from the Colletotrichum gloeosporioides species complex.</title>
        <authorList>
            <person name="Gan P."/>
            <person name="Shirasu K."/>
        </authorList>
    </citation>
    <scope>NUCLEOTIDE SEQUENCE [LARGE SCALE GENOMIC DNA]</scope>
    <source>
        <strain evidence="4 5">Nara gc5</strain>
    </source>
</reference>
<dbReference type="PANTHER" id="PTHR47784">
    <property type="entry name" value="STEROL UPTAKE CONTROL PROTEIN 2"/>
    <property type="match status" value="1"/>
</dbReference>
<dbReference type="Proteomes" id="UP000011096">
    <property type="component" value="Unassembled WGS sequence"/>
</dbReference>
<dbReference type="EMBL" id="ANPB02000004">
    <property type="protein sequence ID" value="KAF4484889.1"/>
    <property type="molecule type" value="Genomic_DNA"/>
</dbReference>
<accession>A0A7J6J7L5</accession>
<organism evidence="4 5">
    <name type="scientific">Colletotrichum fructicola (strain Nara gc5)</name>
    <name type="common">Anthracnose fungus</name>
    <name type="synonym">Colletotrichum gloeosporioides (strain Nara gc5)</name>
    <dbReference type="NCBI Taxonomy" id="1213859"/>
    <lineage>
        <taxon>Eukaryota</taxon>
        <taxon>Fungi</taxon>
        <taxon>Dikarya</taxon>
        <taxon>Ascomycota</taxon>
        <taxon>Pezizomycotina</taxon>
        <taxon>Sordariomycetes</taxon>
        <taxon>Hypocreomycetidae</taxon>
        <taxon>Glomerellales</taxon>
        <taxon>Glomerellaceae</taxon>
        <taxon>Colletotrichum</taxon>
        <taxon>Colletotrichum gloeosporioides species complex</taxon>
    </lineage>
</organism>
<dbReference type="CDD" id="cd00067">
    <property type="entry name" value="GAL4"/>
    <property type="match status" value="1"/>
</dbReference>
<dbReference type="PANTHER" id="PTHR47784:SF5">
    <property type="entry name" value="STEROL UPTAKE CONTROL PROTEIN 2"/>
    <property type="match status" value="1"/>
</dbReference>
<name>A0A7J6J7L5_COLFN</name>